<dbReference type="AlphaFoldDB" id="A0AAJ7WHU7"/>
<evidence type="ECO:0000313" key="12">
    <source>
        <dbReference type="RefSeq" id="XP_028967515.1"/>
    </source>
</evidence>
<gene>
    <name evidence="12" type="primary">LOC100902596</name>
</gene>
<keyword evidence="9 10" id="KW-0479">Metal-binding</keyword>
<comment type="cofactor">
    <cofactor evidence="1 9">
        <name>heme</name>
        <dbReference type="ChEBI" id="CHEBI:30413"/>
    </cofactor>
</comment>
<dbReference type="Proteomes" id="UP000694867">
    <property type="component" value="Unplaced"/>
</dbReference>
<dbReference type="Gene3D" id="1.10.630.10">
    <property type="entry name" value="Cytochrome P450"/>
    <property type="match status" value="1"/>
</dbReference>
<dbReference type="InterPro" id="IPR017972">
    <property type="entry name" value="Cyt_P450_CS"/>
</dbReference>
<evidence type="ECO:0000313" key="11">
    <source>
        <dbReference type="Proteomes" id="UP000694867"/>
    </source>
</evidence>
<accession>A0AAJ7WHU7</accession>
<evidence type="ECO:0000256" key="4">
    <source>
        <dbReference type="ARBA" id="ARBA00022617"/>
    </source>
</evidence>
<dbReference type="PRINTS" id="PR00463">
    <property type="entry name" value="EP450I"/>
</dbReference>
<organism evidence="11 12">
    <name type="scientific">Galendromus occidentalis</name>
    <name type="common">western predatory mite</name>
    <dbReference type="NCBI Taxonomy" id="34638"/>
    <lineage>
        <taxon>Eukaryota</taxon>
        <taxon>Metazoa</taxon>
        <taxon>Ecdysozoa</taxon>
        <taxon>Arthropoda</taxon>
        <taxon>Chelicerata</taxon>
        <taxon>Arachnida</taxon>
        <taxon>Acari</taxon>
        <taxon>Parasitiformes</taxon>
        <taxon>Mesostigmata</taxon>
        <taxon>Gamasina</taxon>
        <taxon>Phytoseioidea</taxon>
        <taxon>Phytoseiidae</taxon>
        <taxon>Typhlodrominae</taxon>
        <taxon>Galendromus</taxon>
    </lineage>
</organism>
<proteinExistence type="inferred from homology"/>
<evidence type="ECO:0000256" key="6">
    <source>
        <dbReference type="ARBA" id="ARBA00023004"/>
    </source>
</evidence>
<evidence type="ECO:0000256" key="2">
    <source>
        <dbReference type="ARBA" id="ARBA00004586"/>
    </source>
</evidence>
<dbReference type="GO" id="GO:0004497">
    <property type="term" value="F:monooxygenase activity"/>
    <property type="evidence" value="ECO:0007669"/>
    <property type="project" value="UniProtKB-KW"/>
</dbReference>
<feature type="binding site" description="axial binding residue" evidence="9">
    <location>
        <position position="397"/>
    </location>
    <ligand>
        <name>heme</name>
        <dbReference type="ChEBI" id="CHEBI:30413"/>
    </ligand>
    <ligandPart>
        <name>Fe</name>
        <dbReference type="ChEBI" id="CHEBI:18248"/>
    </ligandPart>
</feature>
<evidence type="ECO:0000256" key="8">
    <source>
        <dbReference type="ARBA" id="ARBA00023136"/>
    </source>
</evidence>
<evidence type="ECO:0000256" key="7">
    <source>
        <dbReference type="ARBA" id="ARBA00023033"/>
    </source>
</evidence>
<evidence type="ECO:0000256" key="3">
    <source>
        <dbReference type="ARBA" id="ARBA00010617"/>
    </source>
</evidence>
<dbReference type="SUPFAM" id="SSF48264">
    <property type="entry name" value="Cytochrome P450"/>
    <property type="match status" value="1"/>
</dbReference>
<name>A0AAJ7WHU7_9ACAR</name>
<dbReference type="PRINTS" id="PR00385">
    <property type="entry name" value="P450"/>
</dbReference>
<dbReference type="GO" id="GO:0016705">
    <property type="term" value="F:oxidoreductase activity, acting on paired donors, with incorporation or reduction of molecular oxygen"/>
    <property type="evidence" value="ECO:0007669"/>
    <property type="project" value="InterPro"/>
</dbReference>
<keyword evidence="4 9" id="KW-0349">Heme</keyword>
<dbReference type="GO" id="GO:0005789">
    <property type="term" value="C:endoplasmic reticulum membrane"/>
    <property type="evidence" value="ECO:0007669"/>
    <property type="project" value="UniProtKB-SubCell"/>
</dbReference>
<dbReference type="PROSITE" id="PS00086">
    <property type="entry name" value="CYTOCHROME_P450"/>
    <property type="match status" value="1"/>
</dbReference>
<comment type="subcellular location">
    <subcellularLocation>
        <location evidence="2">Endoplasmic reticulum membrane</location>
    </subcellularLocation>
</comment>
<keyword evidence="10" id="KW-0560">Oxidoreductase</keyword>
<dbReference type="PANTHER" id="PTHR24291:SF189">
    <property type="entry name" value="CYTOCHROME P450 4C3-RELATED"/>
    <property type="match status" value="1"/>
</dbReference>
<dbReference type="InterPro" id="IPR050196">
    <property type="entry name" value="Cytochrome_P450_Monoox"/>
</dbReference>
<dbReference type="Pfam" id="PF00067">
    <property type="entry name" value="p450"/>
    <property type="match status" value="1"/>
</dbReference>
<dbReference type="PANTHER" id="PTHR24291">
    <property type="entry name" value="CYTOCHROME P450 FAMILY 4"/>
    <property type="match status" value="1"/>
</dbReference>
<keyword evidence="6 9" id="KW-0408">Iron</keyword>
<keyword evidence="5" id="KW-0256">Endoplasmic reticulum</keyword>
<dbReference type="InterPro" id="IPR001128">
    <property type="entry name" value="Cyt_P450"/>
</dbReference>
<sequence>MMTSIQGFSTVYENVGLYRFYLLFRPIVVLTAPETAEQILKDSSNIEKGCFYDLLRPWLRTGLLTSSGPKWRSRRKLLTPAFHFRILEDFMVIFNEQSMLMADLLARDCGAKPIEISKRVTKCTLDIICETAMGVEIKAQENSNSSYVRAVYSLGASFSQRCIRPWQWLSSIYPLTPEGRKYQKDLATLHAFTEEVINERKKHRGEFLVTEGPRTADDCVIGIKRRRAFLDLLLARHSENGELSLLDIQEEVDTFMFEGHDTTAMGISWCLYLIGQDLDVQRKIHEELDSVFGFDRHRFATSNDLSRLKYLECCLKEAQRLFPSVPFIARELQRDIHIGQYTIPRGTTCLVNIFHIHRNKKHFPNPEMFDPDRFHPENSVARHPYAFIPFSAGSRNCIGQKFAQLEEKVILANLLRRFEIRSMLPRDKLLLVGEMVVRSHNGLMVRIRER</sequence>
<evidence type="ECO:0000256" key="5">
    <source>
        <dbReference type="ARBA" id="ARBA00022824"/>
    </source>
</evidence>
<evidence type="ECO:0000256" key="9">
    <source>
        <dbReference type="PIRSR" id="PIRSR602401-1"/>
    </source>
</evidence>
<keyword evidence="8" id="KW-0472">Membrane</keyword>
<keyword evidence="11" id="KW-1185">Reference proteome</keyword>
<dbReference type="InterPro" id="IPR036396">
    <property type="entry name" value="Cyt_P450_sf"/>
</dbReference>
<evidence type="ECO:0000256" key="10">
    <source>
        <dbReference type="RuleBase" id="RU000461"/>
    </source>
</evidence>
<dbReference type="GO" id="GO:0020037">
    <property type="term" value="F:heme binding"/>
    <property type="evidence" value="ECO:0007669"/>
    <property type="project" value="InterPro"/>
</dbReference>
<keyword evidence="7 10" id="KW-0503">Monooxygenase</keyword>
<dbReference type="RefSeq" id="XP_028967515.1">
    <property type="nucleotide sequence ID" value="XM_029111682.1"/>
</dbReference>
<dbReference type="InterPro" id="IPR002401">
    <property type="entry name" value="Cyt_P450_E_grp-I"/>
</dbReference>
<dbReference type="KEGG" id="goe:100902596"/>
<reference evidence="12" key="1">
    <citation type="submission" date="2025-08" db="UniProtKB">
        <authorList>
            <consortium name="RefSeq"/>
        </authorList>
    </citation>
    <scope>IDENTIFICATION</scope>
</reference>
<protein>
    <submittedName>
        <fullName evidence="12">Cytochrome P450 4C1-like</fullName>
    </submittedName>
</protein>
<evidence type="ECO:0000256" key="1">
    <source>
        <dbReference type="ARBA" id="ARBA00001971"/>
    </source>
</evidence>
<dbReference type="GO" id="GO:0005506">
    <property type="term" value="F:iron ion binding"/>
    <property type="evidence" value="ECO:0007669"/>
    <property type="project" value="InterPro"/>
</dbReference>
<comment type="similarity">
    <text evidence="3 10">Belongs to the cytochrome P450 family.</text>
</comment>
<dbReference type="GeneID" id="100902596"/>